<accession>A0A101HG31</accession>
<reference evidence="2" key="1">
    <citation type="journal article" date="2015" name="MBio">
        <title>Genome-Resolved Metagenomic Analysis Reveals Roles for Candidate Phyla and Other Microbial Community Members in Biogeochemical Transformations in Oil Reservoirs.</title>
        <authorList>
            <person name="Hu P."/>
            <person name="Tom L."/>
            <person name="Singh A."/>
            <person name="Thomas B.C."/>
            <person name="Baker B.J."/>
            <person name="Piceno Y.M."/>
            <person name="Andersen G.L."/>
            <person name="Banfield J.F."/>
        </authorList>
    </citation>
    <scope>NUCLEOTIDE SEQUENCE [LARGE SCALE GENOMIC DNA]</scope>
</reference>
<name>A0A101HG31_9BACT</name>
<gene>
    <name evidence="1" type="ORF">XD93_1031</name>
</gene>
<protein>
    <submittedName>
        <fullName evidence="1">Uncharacterized protein</fullName>
    </submittedName>
</protein>
<dbReference type="EMBL" id="LGGO01000183">
    <property type="protein sequence ID" value="KUK76238.1"/>
    <property type="molecule type" value="Genomic_DNA"/>
</dbReference>
<comment type="caution">
    <text evidence="1">The sequence shown here is derived from an EMBL/GenBank/DDBJ whole genome shotgun (WGS) entry which is preliminary data.</text>
</comment>
<sequence>MQRGVLILTKEELEEIVKHVDIRILNIAYENIQEENKVFVNEEDLESILDQVGMQSDNEILDTVRKKVSELLRSFRA</sequence>
<dbReference type="Proteomes" id="UP000053904">
    <property type="component" value="Unassembled WGS sequence"/>
</dbReference>
<proteinExistence type="predicted"/>
<evidence type="ECO:0000313" key="1">
    <source>
        <dbReference type="EMBL" id="KUK76238.1"/>
    </source>
</evidence>
<organism evidence="1 2">
    <name type="scientific">candidate division WS6 bacterium 34_10</name>
    <dbReference type="NCBI Taxonomy" id="1641389"/>
    <lineage>
        <taxon>Bacteria</taxon>
        <taxon>Candidatus Dojkabacteria</taxon>
    </lineage>
</organism>
<dbReference type="AlphaFoldDB" id="A0A101HG31"/>
<evidence type="ECO:0000313" key="2">
    <source>
        <dbReference type="Proteomes" id="UP000053904"/>
    </source>
</evidence>